<name>A0AAF0V636_SOLVR</name>
<evidence type="ECO:0000256" key="1">
    <source>
        <dbReference type="SAM" id="MobiDB-lite"/>
    </source>
</evidence>
<keyword evidence="3" id="KW-1185">Reference proteome</keyword>
<sequence>MGTSVTSIRNFTRMNPAKFHGSKVEEDPQEFIDEIYKILGIMGFFMVEKVELATYQLKCCSTIGMKRVRFSEHGRPQFRKKFFGQGSSNAATPKLKKYRMPNPKPQGSGDNESSIPMCSRCGTKRDDKCLAGTDCCFGGGKSGLKVKDCQLQASKGKDGRKVQPSDSSLDDPRQDKFYVFQTRQNHEGSPDVVTAMLKIFI</sequence>
<dbReference type="AlphaFoldDB" id="A0AAF0V636"/>
<feature type="region of interest" description="Disordered" evidence="1">
    <location>
        <begin position="81"/>
        <end position="115"/>
    </location>
</feature>
<feature type="region of interest" description="Disordered" evidence="1">
    <location>
        <begin position="153"/>
        <end position="174"/>
    </location>
</feature>
<evidence type="ECO:0000313" key="3">
    <source>
        <dbReference type="Proteomes" id="UP001234989"/>
    </source>
</evidence>
<dbReference type="Proteomes" id="UP001234989">
    <property type="component" value="Chromosome 12"/>
</dbReference>
<evidence type="ECO:0000313" key="2">
    <source>
        <dbReference type="EMBL" id="WMV59002.1"/>
    </source>
</evidence>
<organism evidence="2 3">
    <name type="scientific">Solanum verrucosum</name>
    <dbReference type="NCBI Taxonomy" id="315347"/>
    <lineage>
        <taxon>Eukaryota</taxon>
        <taxon>Viridiplantae</taxon>
        <taxon>Streptophyta</taxon>
        <taxon>Embryophyta</taxon>
        <taxon>Tracheophyta</taxon>
        <taxon>Spermatophyta</taxon>
        <taxon>Magnoliopsida</taxon>
        <taxon>eudicotyledons</taxon>
        <taxon>Gunneridae</taxon>
        <taxon>Pentapetalae</taxon>
        <taxon>asterids</taxon>
        <taxon>lamiids</taxon>
        <taxon>Solanales</taxon>
        <taxon>Solanaceae</taxon>
        <taxon>Solanoideae</taxon>
        <taxon>Solaneae</taxon>
        <taxon>Solanum</taxon>
    </lineage>
</organism>
<gene>
    <name evidence="2" type="ORF">MTR67_052387</name>
</gene>
<proteinExistence type="predicted"/>
<protein>
    <recommendedName>
        <fullName evidence="4">Gag-pol polyprotein</fullName>
    </recommendedName>
</protein>
<dbReference type="EMBL" id="CP133623">
    <property type="protein sequence ID" value="WMV59002.1"/>
    <property type="molecule type" value="Genomic_DNA"/>
</dbReference>
<reference evidence="2" key="1">
    <citation type="submission" date="2023-08" db="EMBL/GenBank/DDBJ databases">
        <title>A de novo genome assembly of Solanum verrucosum Schlechtendal, a Mexican diploid species geographically isolated from the other diploid A-genome species in potato relatives.</title>
        <authorList>
            <person name="Hosaka K."/>
        </authorList>
    </citation>
    <scope>NUCLEOTIDE SEQUENCE</scope>
    <source>
        <tissue evidence="2">Young leaves</tissue>
    </source>
</reference>
<accession>A0AAF0V636</accession>
<evidence type="ECO:0008006" key="4">
    <source>
        <dbReference type="Google" id="ProtNLM"/>
    </source>
</evidence>